<proteinExistence type="predicted"/>
<dbReference type="RefSeq" id="WP_126723971.1">
    <property type="nucleotide sequence ID" value="NZ_RYZH01000005.1"/>
</dbReference>
<name>A0A432MP76_9BACT</name>
<dbReference type="AlphaFoldDB" id="A0A432MP76"/>
<dbReference type="Gene3D" id="3.40.30.10">
    <property type="entry name" value="Glutaredoxin"/>
    <property type="match status" value="1"/>
</dbReference>
<dbReference type="SUPFAM" id="SSF52833">
    <property type="entry name" value="Thioredoxin-like"/>
    <property type="match status" value="1"/>
</dbReference>
<dbReference type="InterPro" id="IPR036249">
    <property type="entry name" value="Thioredoxin-like_sf"/>
</dbReference>
<sequence length="203" mass="22088">MHIPLTWVVTAWGLTVASGLLLLSVYGAQPGELGSPPERWPEESRIPRVPGRVNLILFLHPRCPCSRSSIAELGTLLEQFQDPVAVHAVLLQYESLPGEEEDYRRLIASRLGVEAQDDREGAEADRFGVSTSGHLLVFEESGRLSFSGGITPSRAHRGPNDGSRWLRFRFGGGPPASQDTHAVFGCALGSPRFAWKPAGEPLP</sequence>
<dbReference type="OrthoDB" id="1495450at2"/>
<evidence type="ECO:0000313" key="1">
    <source>
        <dbReference type="EMBL" id="RUL88977.1"/>
    </source>
</evidence>
<keyword evidence="2" id="KW-1185">Reference proteome</keyword>
<dbReference type="Proteomes" id="UP000280296">
    <property type="component" value="Unassembled WGS sequence"/>
</dbReference>
<reference evidence="1 2" key="2">
    <citation type="submission" date="2019-01" db="EMBL/GenBank/DDBJ databases">
        <title>Tautonia sociabilis, a novel thermotolerant planctomycete of Isosphaeraceae family, isolated from a 4000 m deep subterranean habitat.</title>
        <authorList>
            <person name="Kovaleva O.L."/>
            <person name="Elcheninov A.G."/>
            <person name="Van Heerden E."/>
            <person name="Toshchakov S.V."/>
            <person name="Novikov A."/>
            <person name="Bonch-Osmolovskaya E.A."/>
            <person name="Kublanov I.V."/>
        </authorList>
    </citation>
    <scope>NUCLEOTIDE SEQUENCE [LARGE SCALE GENOMIC DNA]</scope>
    <source>
        <strain evidence="1 2">GM2012</strain>
    </source>
</reference>
<dbReference type="EMBL" id="RYZH01000005">
    <property type="protein sequence ID" value="RUL88977.1"/>
    <property type="molecule type" value="Genomic_DNA"/>
</dbReference>
<protein>
    <recommendedName>
        <fullName evidence="3">RedB protein</fullName>
    </recommendedName>
</protein>
<reference evidence="1 2" key="1">
    <citation type="submission" date="2018-12" db="EMBL/GenBank/DDBJ databases">
        <authorList>
            <person name="Toschakov S.V."/>
        </authorList>
    </citation>
    <scope>NUCLEOTIDE SEQUENCE [LARGE SCALE GENOMIC DNA]</scope>
    <source>
        <strain evidence="1 2">GM2012</strain>
    </source>
</reference>
<evidence type="ECO:0000313" key="2">
    <source>
        <dbReference type="Proteomes" id="UP000280296"/>
    </source>
</evidence>
<organism evidence="1 2">
    <name type="scientific">Tautonia sociabilis</name>
    <dbReference type="NCBI Taxonomy" id="2080755"/>
    <lineage>
        <taxon>Bacteria</taxon>
        <taxon>Pseudomonadati</taxon>
        <taxon>Planctomycetota</taxon>
        <taxon>Planctomycetia</taxon>
        <taxon>Isosphaerales</taxon>
        <taxon>Isosphaeraceae</taxon>
        <taxon>Tautonia</taxon>
    </lineage>
</organism>
<accession>A0A432MP76</accession>
<evidence type="ECO:0008006" key="3">
    <source>
        <dbReference type="Google" id="ProtNLM"/>
    </source>
</evidence>
<comment type="caution">
    <text evidence="1">The sequence shown here is derived from an EMBL/GenBank/DDBJ whole genome shotgun (WGS) entry which is preliminary data.</text>
</comment>
<gene>
    <name evidence="1" type="ORF">TsocGM_03690</name>
</gene>